<evidence type="ECO:0000259" key="8">
    <source>
        <dbReference type="SMART" id="SM00978"/>
    </source>
</evidence>
<evidence type="ECO:0000256" key="7">
    <source>
        <dbReference type="SAM" id="MobiDB-lite"/>
    </source>
</evidence>
<dbReference type="PANTHER" id="PTHR10721">
    <property type="entry name" value="MITOCHONDRIAL IMPORT INNER MEMBRANE TRANSLOCASE SUBUNIT TIM44"/>
    <property type="match status" value="1"/>
</dbReference>
<evidence type="ECO:0000256" key="3">
    <source>
        <dbReference type="ARBA" id="ARBA00022792"/>
    </source>
</evidence>
<evidence type="ECO:0000256" key="5">
    <source>
        <dbReference type="ARBA" id="ARBA00023128"/>
    </source>
</evidence>
<dbReference type="GO" id="GO:0030150">
    <property type="term" value="P:protein import into mitochondrial matrix"/>
    <property type="evidence" value="ECO:0007669"/>
    <property type="project" value="TreeGrafter"/>
</dbReference>
<dbReference type="InterPro" id="IPR039544">
    <property type="entry name" value="Tim44-like"/>
</dbReference>
<feature type="domain" description="Tim44-like" evidence="8">
    <location>
        <begin position="66"/>
        <end position="212"/>
    </location>
</feature>
<dbReference type="SUPFAM" id="SSF54427">
    <property type="entry name" value="NTF2-like"/>
    <property type="match status" value="1"/>
</dbReference>
<evidence type="ECO:0000256" key="4">
    <source>
        <dbReference type="ARBA" id="ARBA00022946"/>
    </source>
</evidence>
<dbReference type="GO" id="GO:0051087">
    <property type="term" value="F:protein-folding chaperone binding"/>
    <property type="evidence" value="ECO:0007669"/>
    <property type="project" value="TreeGrafter"/>
</dbReference>
<comment type="subcellular location">
    <subcellularLocation>
        <location evidence="1">Mitochondrion inner membrane</location>
    </subcellularLocation>
</comment>
<dbReference type="Pfam" id="PF04280">
    <property type="entry name" value="Tim44"/>
    <property type="match status" value="1"/>
</dbReference>
<keyword evidence="3" id="KW-0999">Mitochondrion inner membrane</keyword>
<protein>
    <submittedName>
        <fullName evidence="9">Transporter</fullName>
    </submittedName>
</protein>
<organism evidence="9">
    <name type="scientific">hydrothermal vent metagenome</name>
    <dbReference type="NCBI Taxonomy" id="652676"/>
    <lineage>
        <taxon>unclassified sequences</taxon>
        <taxon>metagenomes</taxon>
        <taxon>ecological metagenomes</taxon>
    </lineage>
</organism>
<keyword evidence="6" id="KW-0472">Membrane</keyword>
<accession>A0A3B0S052</accession>
<dbReference type="Gene3D" id="3.10.450.240">
    <property type="match status" value="1"/>
</dbReference>
<dbReference type="GO" id="GO:0005743">
    <property type="term" value="C:mitochondrial inner membrane"/>
    <property type="evidence" value="ECO:0007669"/>
    <property type="project" value="UniProtKB-SubCell"/>
</dbReference>
<dbReference type="PANTHER" id="PTHR10721:SF1">
    <property type="entry name" value="MITOCHONDRIAL IMPORT INNER MEMBRANE TRANSLOCASE SUBUNIT TIM44"/>
    <property type="match status" value="1"/>
</dbReference>
<dbReference type="InterPro" id="IPR032710">
    <property type="entry name" value="NTF2-like_dom_sf"/>
</dbReference>
<keyword evidence="5" id="KW-0496">Mitochondrion</keyword>
<gene>
    <name evidence="9" type="ORF">MNBD_ALPHA05-1546</name>
</gene>
<sequence length="214" mass="23546">MDPVLLFFAGLTAFILFRLMSVMGTRSGHEQRHDLDGMQSKAAASQRQTDDVDEDQQGDEAAPTPVSTNARVLREADPAFNESEYLAGARAAYEMIVEAFASGDLRSIRAYLSDSVYDAFKGAVVAREEAGHSTDLKFIGVDHAAIVDSQVDRDQMRAVTEFTSNQVRVTRDKDGNVVDGDPNRIELVKDRWTFSKKRSSRDPNWILVATGGAA</sequence>
<evidence type="ECO:0000256" key="6">
    <source>
        <dbReference type="ARBA" id="ARBA00023136"/>
    </source>
</evidence>
<keyword evidence="4" id="KW-0809">Transit peptide</keyword>
<dbReference type="InterPro" id="IPR007379">
    <property type="entry name" value="Tim44-like_dom"/>
</dbReference>
<dbReference type="SMART" id="SM00978">
    <property type="entry name" value="Tim44"/>
    <property type="match status" value="1"/>
</dbReference>
<comment type="similarity">
    <text evidence="2">Belongs to the Tim44 family.</text>
</comment>
<proteinExistence type="inferred from homology"/>
<evidence type="ECO:0000256" key="1">
    <source>
        <dbReference type="ARBA" id="ARBA00004273"/>
    </source>
</evidence>
<dbReference type="NCBIfam" id="NF033779">
    <property type="entry name" value="Tim44_TimA_adap"/>
    <property type="match status" value="1"/>
</dbReference>
<dbReference type="AlphaFoldDB" id="A0A3B0S052"/>
<feature type="region of interest" description="Disordered" evidence="7">
    <location>
        <begin position="29"/>
        <end position="71"/>
    </location>
</feature>
<dbReference type="EMBL" id="UOEH01000022">
    <property type="protein sequence ID" value="VAV89943.1"/>
    <property type="molecule type" value="Genomic_DNA"/>
</dbReference>
<evidence type="ECO:0000256" key="2">
    <source>
        <dbReference type="ARBA" id="ARBA00009597"/>
    </source>
</evidence>
<evidence type="ECO:0000313" key="9">
    <source>
        <dbReference type="EMBL" id="VAV89943.1"/>
    </source>
</evidence>
<name>A0A3B0S052_9ZZZZ</name>
<reference evidence="9" key="1">
    <citation type="submission" date="2018-06" db="EMBL/GenBank/DDBJ databases">
        <authorList>
            <person name="Zhirakovskaya E."/>
        </authorList>
    </citation>
    <scope>NUCLEOTIDE SEQUENCE</scope>
</reference>